<dbReference type="SUPFAM" id="SSF53686">
    <property type="entry name" value="Tryptophan synthase beta subunit-like PLP-dependent enzymes"/>
    <property type="match status" value="1"/>
</dbReference>
<dbReference type="InterPro" id="IPR000634">
    <property type="entry name" value="Ser/Thr_deHydtase_PyrdxlP-BS"/>
</dbReference>
<dbReference type="GO" id="GO:0009097">
    <property type="term" value="P:isoleucine biosynthetic process"/>
    <property type="evidence" value="ECO:0007669"/>
    <property type="project" value="TreeGrafter"/>
</dbReference>
<dbReference type="Pfam" id="PF00291">
    <property type="entry name" value="PALP"/>
    <property type="match status" value="1"/>
</dbReference>
<comment type="caution">
    <text evidence="5">The sequence shown here is derived from an EMBL/GenBank/DDBJ whole genome shotgun (WGS) entry which is preliminary data.</text>
</comment>
<sequence>MSSASQPSCLEIAASSVQARQRIRNHIYQTPLIPARSTGKSTNATVLFKAENFQLTGSFKLRGAMAKMSASSSASKGGRLITASSGNHGIGTAFAARSLDKDLTVVLPESVVPSKLEKIKALGVAVILHGAETGLAEQHAQHLASTGQYTYISPYNDFDVISGQGTIALELLEQCDKVDNIFISMGGGGLISGIGSVLKAFSPHTKIWGISASNSMALATSIHAGKVIKTEHLDTLADAVAGGIDEDTITLSLATSVIDEFVECDEDAIVHALKALALEENMIVEGAAALALAGFEKVRQRVIGQTSLLKCMFLTFTTTTHAQPIGGHCFNLRDHFGGNTTSGYITMTQDAFAWQRNGDPETLGIH</sequence>
<name>A0A4V4IYF2_AURPU</name>
<dbReference type="PROSITE" id="PS00165">
    <property type="entry name" value="DEHYDRATASE_SER_THR"/>
    <property type="match status" value="1"/>
</dbReference>
<dbReference type="PANTHER" id="PTHR48078">
    <property type="entry name" value="THREONINE DEHYDRATASE, MITOCHONDRIAL-RELATED"/>
    <property type="match status" value="1"/>
</dbReference>
<accession>A0A4V4IYF2</accession>
<dbReference type="GO" id="GO:0006567">
    <property type="term" value="P:L-threonine catabolic process"/>
    <property type="evidence" value="ECO:0007669"/>
    <property type="project" value="TreeGrafter"/>
</dbReference>
<evidence type="ECO:0000256" key="2">
    <source>
        <dbReference type="ARBA" id="ARBA00022898"/>
    </source>
</evidence>
<reference evidence="5" key="1">
    <citation type="submission" date="2018-10" db="EMBL/GenBank/DDBJ databases">
        <title>Fifty Aureobasidium pullulans genomes reveal a recombining polyextremotolerant generalist.</title>
        <authorList>
            <person name="Gostincar C."/>
            <person name="Turk M."/>
            <person name="Zajc J."/>
            <person name="Gunde-Cimerman N."/>
        </authorList>
    </citation>
    <scope>NUCLEOTIDE SEQUENCE [LARGE SCALE GENOMIC DNA]</scope>
    <source>
        <strain evidence="5">EXF-10085</strain>
    </source>
</reference>
<dbReference type="PANTHER" id="PTHR48078:SF6">
    <property type="entry name" value="L-THREONINE DEHYDRATASE CATABOLIC TDCB"/>
    <property type="match status" value="1"/>
</dbReference>
<dbReference type="GO" id="GO:0006565">
    <property type="term" value="P:L-serine catabolic process"/>
    <property type="evidence" value="ECO:0007669"/>
    <property type="project" value="TreeGrafter"/>
</dbReference>
<protein>
    <recommendedName>
        <fullName evidence="4">Tryptophan synthase beta chain-like PALP domain-containing protein</fullName>
    </recommendedName>
</protein>
<dbReference type="EMBL" id="QZAS01000054">
    <property type="protein sequence ID" value="THX00838.1"/>
    <property type="molecule type" value="Genomic_DNA"/>
</dbReference>
<keyword evidence="2" id="KW-0663">Pyridoxal phosphate</keyword>
<evidence type="ECO:0000256" key="1">
    <source>
        <dbReference type="ARBA" id="ARBA00001933"/>
    </source>
</evidence>
<dbReference type="InterPro" id="IPR050147">
    <property type="entry name" value="Ser/Thr_Dehydratase"/>
</dbReference>
<organism evidence="5">
    <name type="scientific">Aureobasidium pullulans</name>
    <name type="common">Black yeast</name>
    <name type="synonym">Pullularia pullulans</name>
    <dbReference type="NCBI Taxonomy" id="5580"/>
    <lineage>
        <taxon>Eukaryota</taxon>
        <taxon>Fungi</taxon>
        <taxon>Dikarya</taxon>
        <taxon>Ascomycota</taxon>
        <taxon>Pezizomycotina</taxon>
        <taxon>Dothideomycetes</taxon>
        <taxon>Dothideomycetidae</taxon>
        <taxon>Dothideales</taxon>
        <taxon>Saccotheciaceae</taxon>
        <taxon>Aureobasidium</taxon>
    </lineage>
</organism>
<dbReference type="GO" id="GO:0003941">
    <property type="term" value="F:L-serine ammonia-lyase activity"/>
    <property type="evidence" value="ECO:0007669"/>
    <property type="project" value="TreeGrafter"/>
</dbReference>
<dbReference type="GO" id="GO:0004794">
    <property type="term" value="F:threonine deaminase activity"/>
    <property type="evidence" value="ECO:0007669"/>
    <property type="project" value="TreeGrafter"/>
</dbReference>
<dbReference type="AlphaFoldDB" id="A0A4V4IYF2"/>
<dbReference type="Gene3D" id="3.40.50.1100">
    <property type="match status" value="2"/>
</dbReference>
<dbReference type="GO" id="GO:0030170">
    <property type="term" value="F:pyridoxal phosphate binding"/>
    <property type="evidence" value="ECO:0007669"/>
    <property type="project" value="InterPro"/>
</dbReference>
<evidence type="ECO:0000313" key="5">
    <source>
        <dbReference type="EMBL" id="THX00838.1"/>
    </source>
</evidence>
<evidence type="ECO:0000256" key="3">
    <source>
        <dbReference type="ARBA" id="ARBA00023239"/>
    </source>
</evidence>
<proteinExistence type="predicted"/>
<comment type="cofactor">
    <cofactor evidence="1">
        <name>pyridoxal 5'-phosphate</name>
        <dbReference type="ChEBI" id="CHEBI:597326"/>
    </cofactor>
</comment>
<dbReference type="InterPro" id="IPR036052">
    <property type="entry name" value="TrpB-like_PALP_sf"/>
</dbReference>
<gene>
    <name evidence="5" type="ORF">D6D13_09302</name>
</gene>
<evidence type="ECO:0000259" key="4">
    <source>
        <dbReference type="Pfam" id="PF00291"/>
    </source>
</evidence>
<keyword evidence="3" id="KW-0456">Lyase</keyword>
<dbReference type="InterPro" id="IPR001926">
    <property type="entry name" value="TrpB-like_PALP"/>
</dbReference>
<feature type="domain" description="Tryptophan synthase beta chain-like PALP" evidence="4">
    <location>
        <begin position="23"/>
        <end position="300"/>
    </location>
</feature>